<keyword evidence="2" id="KW-1133">Transmembrane helix</keyword>
<dbReference type="GeneID" id="11541952"/>
<accession>C7BES8</accession>
<comment type="similarity">
    <text evidence="1">Belongs to the ycf20 family.</text>
</comment>
<geneLocation type="chloroplast" evidence="3"/>
<dbReference type="RefSeq" id="YP_005089926.1">
    <property type="nucleotide sequence ID" value="NC_016733.1"/>
</dbReference>
<dbReference type="EMBL" id="FJ968740">
    <property type="protein sequence ID" value="ACQ90902.1"/>
    <property type="molecule type" value="Genomic_DNA"/>
</dbReference>
<sequence>MSFVFTKELFLKFLRKNQFFKTFFLNSFFLLFIGLFSGSLFGTFLDFPRSLGFWDGFIILFVLLVCELINLFVYVYKLGIFKTINYFKIGFLLALFIDAFKVGS</sequence>
<feature type="transmembrane region" description="Helical" evidence="2">
    <location>
        <begin position="57"/>
        <end position="76"/>
    </location>
</feature>
<keyword evidence="3" id="KW-0934">Plastid</keyword>
<organism evidence="3">
    <name type="scientific">Pedinomonas minor</name>
    <name type="common">Green alga</name>
    <dbReference type="NCBI Taxonomy" id="3159"/>
    <lineage>
        <taxon>Eukaryota</taxon>
        <taxon>Viridiplantae</taxon>
        <taxon>Chlorophyta</taxon>
        <taxon>core chlorophytes</taxon>
        <taxon>Pedinophyceae</taxon>
        <taxon>Pedinomonadales</taxon>
        <taxon>Pedinomonadaceae</taxon>
        <taxon>Pedinomonas</taxon>
    </lineage>
</organism>
<dbReference type="Pfam" id="PF04483">
    <property type="entry name" value="DUF565"/>
    <property type="match status" value="1"/>
</dbReference>
<dbReference type="InterPro" id="IPR007572">
    <property type="entry name" value="Uncharacterised_Ycf20"/>
</dbReference>
<evidence type="ECO:0000256" key="2">
    <source>
        <dbReference type="SAM" id="Phobius"/>
    </source>
</evidence>
<evidence type="ECO:0000313" key="3">
    <source>
        <dbReference type="EMBL" id="ACQ90902.1"/>
    </source>
</evidence>
<dbReference type="AlphaFoldDB" id="C7BES8"/>
<keyword evidence="2" id="KW-0472">Membrane</keyword>
<keyword evidence="2" id="KW-0812">Transmembrane</keyword>
<protein>
    <submittedName>
        <fullName evidence="3">Hypothetical chloroplast RF20</fullName>
    </submittedName>
</protein>
<feature type="transmembrane region" description="Helical" evidence="2">
    <location>
        <begin position="23"/>
        <end position="45"/>
    </location>
</feature>
<proteinExistence type="inferred from homology"/>
<name>C7BES8_PEDMN</name>
<evidence type="ECO:0000256" key="1">
    <source>
        <dbReference type="ARBA" id="ARBA00009846"/>
    </source>
</evidence>
<reference evidence="3" key="1">
    <citation type="journal article" date="2009" name="Mol. Biol. Evol.">
        <title>The chloroplast genomes of the green algae Pedinomonas minor, Parachlorella kessleri, and Oocystis solitaria reveal a shared ancestry between the Pedinomonadales and Chlorellales.</title>
        <authorList>
            <person name="Turmel M."/>
            <person name="Otis C."/>
            <person name="Lemieux C."/>
        </authorList>
    </citation>
    <scope>NUCLEOTIDE SEQUENCE</scope>
</reference>
<keyword evidence="3" id="KW-0150">Chloroplast</keyword>
<gene>
    <name evidence="3" type="primary">ycf20</name>
</gene>
<feature type="transmembrane region" description="Helical" evidence="2">
    <location>
        <begin position="83"/>
        <end position="100"/>
    </location>
</feature>